<protein>
    <submittedName>
        <fullName evidence="3">Uncharacterized protein</fullName>
    </submittedName>
</protein>
<evidence type="ECO:0000313" key="3">
    <source>
        <dbReference type="EMBL" id="CAF4481755.1"/>
    </source>
</evidence>
<feature type="compositionally biased region" description="Low complexity" evidence="1">
    <location>
        <begin position="74"/>
        <end position="89"/>
    </location>
</feature>
<comment type="caution">
    <text evidence="3">The sequence shown here is derived from an EMBL/GenBank/DDBJ whole genome shotgun (WGS) entry which is preliminary data.</text>
</comment>
<organism evidence="3 4">
    <name type="scientific">Didymodactylos carnosus</name>
    <dbReference type="NCBI Taxonomy" id="1234261"/>
    <lineage>
        <taxon>Eukaryota</taxon>
        <taxon>Metazoa</taxon>
        <taxon>Spiralia</taxon>
        <taxon>Gnathifera</taxon>
        <taxon>Rotifera</taxon>
        <taxon>Eurotatoria</taxon>
        <taxon>Bdelloidea</taxon>
        <taxon>Philodinida</taxon>
        <taxon>Philodinidae</taxon>
        <taxon>Didymodactylos</taxon>
    </lineage>
</organism>
<evidence type="ECO:0000256" key="1">
    <source>
        <dbReference type="SAM" id="MobiDB-lite"/>
    </source>
</evidence>
<evidence type="ECO:0000313" key="4">
    <source>
        <dbReference type="Proteomes" id="UP000682733"/>
    </source>
</evidence>
<dbReference type="Proteomes" id="UP000677228">
    <property type="component" value="Unassembled WGS sequence"/>
</dbReference>
<reference evidence="3" key="1">
    <citation type="submission" date="2021-02" db="EMBL/GenBank/DDBJ databases">
        <authorList>
            <person name="Nowell W R."/>
        </authorList>
    </citation>
    <scope>NUCLEOTIDE SEQUENCE</scope>
</reference>
<accession>A0A8S2X8J3</accession>
<proteinExistence type="predicted"/>
<feature type="non-terminal residue" evidence="3">
    <location>
        <position position="1"/>
    </location>
</feature>
<gene>
    <name evidence="2" type="ORF">OVA965_LOCUS44403</name>
    <name evidence="3" type="ORF">TMI583_LOCUS47174</name>
</gene>
<dbReference type="EMBL" id="CAJNOK010063183">
    <property type="protein sequence ID" value="CAF1643188.1"/>
    <property type="molecule type" value="Genomic_DNA"/>
</dbReference>
<dbReference type="EMBL" id="CAJOBA010090358">
    <property type="protein sequence ID" value="CAF4481755.1"/>
    <property type="molecule type" value="Genomic_DNA"/>
</dbReference>
<dbReference type="AlphaFoldDB" id="A0A8S2X8J3"/>
<sequence>IFELSLYIYKFYIYIFVSRRFRCALKYLLKHRQSTIIARNLNRIYISQSYDSVPFDTLYKHLQTTEFDSPINLSSSRRSSYKTRSSVSSRKTREDEISL</sequence>
<dbReference type="Proteomes" id="UP000682733">
    <property type="component" value="Unassembled WGS sequence"/>
</dbReference>
<feature type="region of interest" description="Disordered" evidence="1">
    <location>
        <begin position="72"/>
        <end position="99"/>
    </location>
</feature>
<evidence type="ECO:0000313" key="2">
    <source>
        <dbReference type="EMBL" id="CAF1643188.1"/>
    </source>
</evidence>
<name>A0A8S2X8J3_9BILA</name>